<feature type="transmembrane region" description="Helical" evidence="1">
    <location>
        <begin position="196"/>
        <end position="217"/>
    </location>
</feature>
<keyword evidence="1" id="KW-0812">Transmembrane</keyword>
<name>A0A1I6GAH1_9FLAO</name>
<keyword evidence="1" id="KW-0472">Membrane</keyword>
<evidence type="ECO:0008006" key="4">
    <source>
        <dbReference type="Google" id="ProtNLM"/>
    </source>
</evidence>
<feature type="transmembrane region" description="Helical" evidence="1">
    <location>
        <begin position="40"/>
        <end position="56"/>
    </location>
</feature>
<evidence type="ECO:0000313" key="2">
    <source>
        <dbReference type="EMBL" id="SFR39067.1"/>
    </source>
</evidence>
<dbReference type="STRING" id="400055.SAMN04490243_1474"/>
<keyword evidence="1" id="KW-1133">Transmembrane helix</keyword>
<feature type="transmembrane region" description="Helical" evidence="1">
    <location>
        <begin position="63"/>
        <end position="80"/>
    </location>
</feature>
<feature type="transmembrane region" description="Helical" evidence="1">
    <location>
        <begin position="423"/>
        <end position="443"/>
    </location>
</feature>
<feature type="transmembrane region" description="Helical" evidence="1">
    <location>
        <begin position="339"/>
        <end position="357"/>
    </location>
</feature>
<feature type="transmembrane region" description="Helical" evidence="1">
    <location>
        <begin position="400"/>
        <end position="417"/>
    </location>
</feature>
<feature type="transmembrane region" description="Helical" evidence="1">
    <location>
        <begin position="223"/>
        <end position="250"/>
    </location>
</feature>
<feature type="transmembrane region" description="Helical" evidence="1">
    <location>
        <begin position="162"/>
        <end position="184"/>
    </location>
</feature>
<protein>
    <recommendedName>
        <fullName evidence="4">Mannosyltransferase related to Gpi18</fullName>
    </recommendedName>
</protein>
<dbReference type="RefSeq" id="WP_092981857.1">
    <property type="nucleotide sequence ID" value="NZ_FOYQ01000001.1"/>
</dbReference>
<evidence type="ECO:0000256" key="1">
    <source>
        <dbReference type="SAM" id="Phobius"/>
    </source>
</evidence>
<proteinExistence type="predicted"/>
<sequence length="462" mass="53719">MARALVTFWNLHRISILLLLLSLLFYGTFAHNLVRSDTWKLLTLFGALFFLCYKLIQFEKWNFRFLVVAGILFRLVFWMAEPNLSQDFYRFIWDGILLNSGLNPYAYTPDGIMAQGIPESLAPVAETLYQGMGELSARNYSNYPPFNQYLFAFCTWLGGKTVMGSIVAMRLLILAADIGLLYFGRRLLFRLNKASWMIFWYFLNPLVIIELTGNLHFEGVMGFFLVLALFVLHRFGWVLAAIPFALSIALKLIPLMLLPLMLPLLGFKRAVGFYLITGLCLLGLLYPLYFAAFPEHYAATLKLWFANFEFNAGIYRVFEWFAERQGEKPWEFIARYGEIVPWITAGSCIVLTFHPRMRQLKTWFSGALAVLAIYYFSSAVVHPWYLILPLILSLFTRFRFVLLWSLLVMISYTAYSGTQVEEATLWLWIEYLPVFGMLIYEIIRNRREFVTFVKNETQNPQV</sequence>
<feature type="transmembrane region" description="Helical" evidence="1">
    <location>
        <begin position="363"/>
        <end position="388"/>
    </location>
</feature>
<keyword evidence="3" id="KW-1185">Reference proteome</keyword>
<dbReference type="Pfam" id="PF26314">
    <property type="entry name" value="MptA_B_family"/>
    <property type="match status" value="1"/>
</dbReference>
<gene>
    <name evidence="2" type="ORF">SAMN04490243_1474</name>
</gene>
<accession>A0A1I6GAH1</accession>
<evidence type="ECO:0000313" key="3">
    <source>
        <dbReference type="Proteomes" id="UP000199534"/>
    </source>
</evidence>
<feature type="transmembrane region" description="Helical" evidence="1">
    <location>
        <begin position="271"/>
        <end position="291"/>
    </location>
</feature>
<dbReference type="EMBL" id="FOYQ01000001">
    <property type="protein sequence ID" value="SFR39067.1"/>
    <property type="molecule type" value="Genomic_DNA"/>
</dbReference>
<dbReference type="AlphaFoldDB" id="A0A1I6GAH1"/>
<organism evidence="2 3">
    <name type="scientific">Robiginitalea myxolifaciens</name>
    <dbReference type="NCBI Taxonomy" id="400055"/>
    <lineage>
        <taxon>Bacteria</taxon>
        <taxon>Pseudomonadati</taxon>
        <taxon>Bacteroidota</taxon>
        <taxon>Flavobacteriia</taxon>
        <taxon>Flavobacteriales</taxon>
        <taxon>Flavobacteriaceae</taxon>
        <taxon>Robiginitalea</taxon>
    </lineage>
</organism>
<dbReference type="Proteomes" id="UP000199534">
    <property type="component" value="Unassembled WGS sequence"/>
</dbReference>
<reference evidence="2 3" key="1">
    <citation type="submission" date="2016-10" db="EMBL/GenBank/DDBJ databases">
        <authorList>
            <person name="de Groot N.N."/>
        </authorList>
    </citation>
    <scope>NUCLEOTIDE SEQUENCE [LARGE SCALE GENOMIC DNA]</scope>
    <source>
        <strain evidence="2 3">DSM 21019</strain>
    </source>
</reference>
<dbReference type="OrthoDB" id="1491846at2"/>